<dbReference type="RefSeq" id="WP_284131448.1">
    <property type="nucleotide sequence ID" value="NZ_JASKYM010000001.1"/>
</dbReference>
<name>A0ABT7E6B6_9FIRM</name>
<dbReference type="EMBL" id="JASKYM010000001">
    <property type="protein sequence ID" value="MDK2562471.1"/>
    <property type="molecule type" value="Genomic_DNA"/>
</dbReference>
<organism evidence="1 2">
    <name type="scientific">Romboutsia sedimentorum</name>
    <dbReference type="NCBI Taxonomy" id="1368474"/>
    <lineage>
        <taxon>Bacteria</taxon>
        <taxon>Bacillati</taxon>
        <taxon>Bacillota</taxon>
        <taxon>Clostridia</taxon>
        <taxon>Peptostreptococcales</taxon>
        <taxon>Peptostreptococcaceae</taxon>
        <taxon>Romboutsia</taxon>
    </lineage>
</organism>
<reference evidence="1 2" key="1">
    <citation type="submission" date="2023-05" db="EMBL/GenBank/DDBJ databases">
        <title>Rombocin, a short stable natural nisin variant, displays selective antimicrobial activity against Listeria monocytogenes and employs dual mode of action to kill target bacterial strains.</title>
        <authorList>
            <person name="Wambui J."/>
            <person name="Stephan R."/>
            <person name="Kuipers O.P."/>
        </authorList>
    </citation>
    <scope>NUCLEOTIDE SEQUENCE [LARGE SCALE GENOMIC DNA]</scope>
    <source>
        <strain evidence="1 2">RC002</strain>
    </source>
</reference>
<evidence type="ECO:0000313" key="2">
    <source>
        <dbReference type="Proteomes" id="UP001301012"/>
    </source>
</evidence>
<proteinExistence type="predicted"/>
<accession>A0ABT7E6B6</accession>
<comment type="caution">
    <text evidence="1">The sequence shown here is derived from an EMBL/GenBank/DDBJ whole genome shotgun (WGS) entry which is preliminary data.</text>
</comment>
<dbReference type="Proteomes" id="UP001301012">
    <property type="component" value="Unassembled WGS sequence"/>
</dbReference>
<evidence type="ECO:0000313" key="1">
    <source>
        <dbReference type="EMBL" id="MDK2562471.1"/>
    </source>
</evidence>
<sequence>MEELYKFIEEKIVAAGYNGPVSGQEIYEEISDEIEEKENGSYIFMSKKEDDVFFEYQIDVMDDNFNLSYIDINTAQGKIHVDFDEK</sequence>
<evidence type="ECO:0008006" key="3">
    <source>
        <dbReference type="Google" id="ProtNLM"/>
    </source>
</evidence>
<keyword evidence="2" id="KW-1185">Reference proteome</keyword>
<protein>
    <recommendedName>
        <fullName evidence="3">PepSY domain-containing protein</fullName>
    </recommendedName>
</protein>
<gene>
    <name evidence="1" type="ORF">QOZ84_02835</name>
</gene>